<reference evidence="2" key="1">
    <citation type="submission" date="2022-11" db="UniProtKB">
        <authorList>
            <consortium name="WormBaseParasite"/>
        </authorList>
    </citation>
    <scope>IDENTIFICATION</scope>
</reference>
<proteinExistence type="predicted"/>
<dbReference type="WBParaSite" id="ACRNAN_Path_1374.g5395.t1">
    <property type="protein sequence ID" value="ACRNAN_Path_1374.g5395.t1"/>
    <property type="gene ID" value="ACRNAN_Path_1374.g5395"/>
</dbReference>
<keyword evidence="1" id="KW-1185">Reference proteome</keyword>
<dbReference type="Proteomes" id="UP000887540">
    <property type="component" value="Unplaced"/>
</dbReference>
<sequence>MSYFLRNFIEARKSEDSFENEEDLITASTSKFIYDDPNKDIRNNYSKLLLLCAKALQKTGVLHDANAIKGLKYDDENLQIEDEIDPDLVRDVSKYVHVAAQPSCFGANMLAKTIFMRYGPLFNLENPFFGDKEHQNSLTMPQAHIPSEEKLQAKKNTDYQLVAIGLESIFSVMKFCGFDIC</sequence>
<evidence type="ECO:0000313" key="1">
    <source>
        <dbReference type="Proteomes" id="UP000887540"/>
    </source>
</evidence>
<name>A0A914BZM2_9BILA</name>
<protein>
    <submittedName>
        <fullName evidence="2">Uncharacterized protein</fullName>
    </submittedName>
</protein>
<dbReference type="AlphaFoldDB" id="A0A914BZM2"/>
<accession>A0A914BZM2</accession>
<organism evidence="1 2">
    <name type="scientific">Acrobeloides nanus</name>
    <dbReference type="NCBI Taxonomy" id="290746"/>
    <lineage>
        <taxon>Eukaryota</taxon>
        <taxon>Metazoa</taxon>
        <taxon>Ecdysozoa</taxon>
        <taxon>Nematoda</taxon>
        <taxon>Chromadorea</taxon>
        <taxon>Rhabditida</taxon>
        <taxon>Tylenchina</taxon>
        <taxon>Cephalobomorpha</taxon>
        <taxon>Cephaloboidea</taxon>
        <taxon>Cephalobidae</taxon>
        <taxon>Acrobeloides</taxon>
    </lineage>
</organism>
<evidence type="ECO:0000313" key="2">
    <source>
        <dbReference type="WBParaSite" id="ACRNAN_Path_1374.g5395.t1"/>
    </source>
</evidence>